<dbReference type="InterPro" id="IPR003690">
    <property type="entry name" value="MTERF"/>
</dbReference>
<evidence type="ECO:0000313" key="4">
    <source>
        <dbReference type="EMBL" id="KAA0718712.1"/>
    </source>
</evidence>
<dbReference type="Proteomes" id="UP000324632">
    <property type="component" value="Chromosome 7"/>
</dbReference>
<feature type="compositionally biased region" description="Acidic residues" evidence="3">
    <location>
        <begin position="265"/>
        <end position="285"/>
    </location>
</feature>
<proteinExistence type="inferred from homology"/>
<reference evidence="4 5" key="1">
    <citation type="journal article" date="2019" name="Mol. Ecol. Resour.">
        <title>Chromosome-level genome assembly of Triplophysa tibetana, a fish adapted to the harsh high-altitude environment of the Tibetan Plateau.</title>
        <authorList>
            <person name="Yang X."/>
            <person name="Liu H."/>
            <person name="Ma Z."/>
            <person name="Zou Y."/>
            <person name="Zou M."/>
            <person name="Mao Y."/>
            <person name="Li X."/>
            <person name="Wang H."/>
            <person name="Chen T."/>
            <person name="Wang W."/>
            <person name="Yang R."/>
        </authorList>
    </citation>
    <scope>NUCLEOTIDE SEQUENCE [LARGE SCALE GENOMIC DNA]</scope>
    <source>
        <strain evidence="4">TTIB1903HZAU</strain>
        <tissue evidence="4">Muscle</tissue>
    </source>
</reference>
<name>A0A5A9PAC4_9TELE</name>
<dbReference type="GO" id="GO:0003676">
    <property type="term" value="F:nucleic acid binding"/>
    <property type="evidence" value="ECO:0007669"/>
    <property type="project" value="InterPro"/>
</dbReference>
<dbReference type="InterPro" id="IPR038538">
    <property type="entry name" value="MTERF_sf"/>
</dbReference>
<evidence type="ECO:0000313" key="5">
    <source>
        <dbReference type="Proteomes" id="UP000324632"/>
    </source>
</evidence>
<organism evidence="4 5">
    <name type="scientific">Triplophysa tibetana</name>
    <dbReference type="NCBI Taxonomy" id="1572043"/>
    <lineage>
        <taxon>Eukaryota</taxon>
        <taxon>Metazoa</taxon>
        <taxon>Chordata</taxon>
        <taxon>Craniata</taxon>
        <taxon>Vertebrata</taxon>
        <taxon>Euteleostomi</taxon>
        <taxon>Actinopterygii</taxon>
        <taxon>Neopterygii</taxon>
        <taxon>Teleostei</taxon>
        <taxon>Ostariophysi</taxon>
        <taxon>Cypriniformes</taxon>
        <taxon>Nemacheilidae</taxon>
        <taxon>Triplophysa</taxon>
    </lineage>
</organism>
<keyword evidence="2" id="KW-0809">Transit peptide</keyword>
<dbReference type="SMART" id="SM00733">
    <property type="entry name" value="Mterf"/>
    <property type="match status" value="3"/>
</dbReference>
<gene>
    <name evidence="4" type="ORF">E1301_Tti014632</name>
</gene>
<feature type="region of interest" description="Disordered" evidence="3">
    <location>
        <begin position="265"/>
        <end position="299"/>
    </location>
</feature>
<comment type="caution">
    <text evidence="4">The sequence shown here is derived from an EMBL/GenBank/DDBJ whole genome shotgun (WGS) entry which is preliminary data.</text>
</comment>
<dbReference type="AlphaFoldDB" id="A0A5A9PAC4"/>
<evidence type="ECO:0000256" key="2">
    <source>
        <dbReference type="ARBA" id="ARBA00022946"/>
    </source>
</evidence>
<dbReference type="EMBL" id="SOYY01000007">
    <property type="protein sequence ID" value="KAA0718712.1"/>
    <property type="molecule type" value="Genomic_DNA"/>
</dbReference>
<evidence type="ECO:0000256" key="1">
    <source>
        <dbReference type="ARBA" id="ARBA00007692"/>
    </source>
</evidence>
<protein>
    <submittedName>
        <fullName evidence="4">Transcription termination factor 4, mitochondrial</fullName>
    </submittedName>
</protein>
<sequence length="299" mass="34811">MDASRGHMSFCSTRQDHHQSSHTSQVPERPGAQLNIRSLLEMGFSETQADEMHEGALKSRGKHIPSILTVLLLLGLNPASILKIMQKCPEMYSLKGAEIQQRIDNLRKLGLVEGSLQRVISHYPKVMVLPIKRVNMVSRLLKEKCHVTVQQVTDILRDSPEVLEEDLARLEYKFQYAYFRMGVRQAEMVKAKMFRLTLSMLRCRHCFLERRGLYQTPDKKGQTLILNPLLKDFICVSEETYLTQVAMATAEEFHVFCKLIEREQEEEFSNEEQELDDDDDDDDDYDEKHWKTGYKRDKK</sequence>
<keyword evidence="5" id="KW-1185">Reference proteome</keyword>
<comment type="similarity">
    <text evidence="1">Belongs to the mTERF family.</text>
</comment>
<dbReference type="Pfam" id="PF02536">
    <property type="entry name" value="mTERF"/>
    <property type="match status" value="1"/>
</dbReference>
<dbReference type="Gene3D" id="1.25.70.10">
    <property type="entry name" value="Transcription termination factor 3, mitochondrial"/>
    <property type="match status" value="1"/>
</dbReference>
<feature type="region of interest" description="Disordered" evidence="3">
    <location>
        <begin position="1"/>
        <end position="31"/>
    </location>
</feature>
<accession>A0A5A9PAC4</accession>
<evidence type="ECO:0000256" key="3">
    <source>
        <dbReference type="SAM" id="MobiDB-lite"/>
    </source>
</evidence>